<dbReference type="InterPro" id="IPR001763">
    <property type="entry name" value="Rhodanese-like_dom"/>
</dbReference>
<evidence type="ECO:0000256" key="2">
    <source>
        <dbReference type="SAM" id="MobiDB-lite"/>
    </source>
</evidence>
<dbReference type="PROSITE" id="PS50206">
    <property type="entry name" value="RHODANESE_3"/>
    <property type="match status" value="2"/>
</dbReference>
<dbReference type="GeneID" id="4462931"/>
<organism evidence="4 5">
    <name type="scientific">Methanothrix thermoacetophila (strain DSM 6194 / JCM 14653 / NBRC 101360 / PT)</name>
    <name type="common">Methanosaeta thermophila</name>
    <dbReference type="NCBI Taxonomy" id="349307"/>
    <lineage>
        <taxon>Archaea</taxon>
        <taxon>Methanobacteriati</taxon>
        <taxon>Methanobacteriota</taxon>
        <taxon>Stenosarchaea group</taxon>
        <taxon>Methanomicrobia</taxon>
        <taxon>Methanotrichales</taxon>
        <taxon>Methanotrichaceae</taxon>
        <taxon>Methanothrix</taxon>
    </lineage>
</organism>
<feature type="region of interest" description="Disordered" evidence="2">
    <location>
        <begin position="308"/>
        <end position="334"/>
    </location>
</feature>
<evidence type="ECO:0000259" key="3">
    <source>
        <dbReference type="PROSITE" id="PS50206"/>
    </source>
</evidence>
<dbReference type="Pfam" id="PF00581">
    <property type="entry name" value="Rhodanese"/>
    <property type="match status" value="2"/>
</dbReference>
<feature type="domain" description="Rhodanese" evidence="3">
    <location>
        <begin position="101"/>
        <end position="184"/>
    </location>
</feature>
<evidence type="ECO:0000256" key="1">
    <source>
        <dbReference type="ARBA" id="ARBA00022737"/>
    </source>
</evidence>
<dbReference type="HOGENOM" id="CLU_043633_0_0_2"/>
<dbReference type="EMBL" id="CP000477">
    <property type="protein sequence ID" value="ABK15068.1"/>
    <property type="molecule type" value="Genomic_DNA"/>
</dbReference>
<keyword evidence="5" id="KW-1185">Reference proteome</keyword>
<keyword evidence="4" id="KW-0808">Transferase</keyword>
<dbReference type="KEGG" id="mtp:Mthe_1290"/>
<dbReference type="InterPro" id="IPR051126">
    <property type="entry name" value="Thiosulfate_sulfurtransferase"/>
</dbReference>
<feature type="domain" description="Rhodanese" evidence="3">
    <location>
        <begin position="209"/>
        <end position="306"/>
    </location>
</feature>
<dbReference type="AlphaFoldDB" id="A0B8P4"/>
<dbReference type="SUPFAM" id="SSF52821">
    <property type="entry name" value="Rhodanese/Cell cycle control phosphatase"/>
    <property type="match status" value="2"/>
</dbReference>
<protein>
    <submittedName>
        <fullName evidence="4">Rhodanese-related sulfurtransferase-like protein</fullName>
    </submittedName>
</protein>
<dbReference type="SMART" id="SM00450">
    <property type="entry name" value="RHOD"/>
    <property type="match status" value="1"/>
</dbReference>
<accession>A0B8P4</accession>
<evidence type="ECO:0000313" key="4">
    <source>
        <dbReference type="EMBL" id="ABK15068.1"/>
    </source>
</evidence>
<keyword evidence="1" id="KW-0677">Repeat</keyword>
<dbReference type="Gene3D" id="3.40.250.10">
    <property type="entry name" value="Rhodanese-like domain"/>
    <property type="match status" value="2"/>
</dbReference>
<dbReference type="Proteomes" id="UP000000674">
    <property type="component" value="Chromosome"/>
</dbReference>
<evidence type="ECO:0000313" key="5">
    <source>
        <dbReference type="Proteomes" id="UP000000674"/>
    </source>
</evidence>
<dbReference type="InterPro" id="IPR036873">
    <property type="entry name" value="Rhodanese-like_dom_sf"/>
</dbReference>
<gene>
    <name evidence="4" type="ordered locus">Mthe_1290</name>
</gene>
<dbReference type="STRING" id="349307.Mthe_1290"/>
<dbReference type="RefSeq" id="WP_011696460.1">
    <property type="nucleotide sequence ID" value="NC_008553.1"/>
</dbReference>
<reference evidence="4 5" key="1">
    <citation type="submission" date="2006-10" db="EMBL/GenBank/DDBJ databases">
        <title>Complete sequence of Methanosaeta thermophila PT.</title>
        <authorList>
            <consortium name="US DOE Joint Genome Institute"/>
            <person name="Copeland A."/>
            <person name="Lucas S."/>
            <person name="Lapidus A."/>
            <person name="Barry K."/>
            <person name="Detter J.C."/>
            <person name="Glavina del Rio T."/>
            <person name="Hammon N."/>
            <person name="Israni S."/>
            <person name="Pitluck S."/>
            <person name="Chain P."/>
            <person name="Malfatti S."/>
            <person name="Shin M."/>
            <person name="Vergez L."/>
            <person name="Schmutz J."/>
            <person name="Larimer F."/>
            <person name="Land M."/>
            <person name="Hauser L."/>
            <person name="Kyrpides N."/>
            <person name="Kim E."/>
            <person name="Smith K.S."/>
            <person name="Ingram-Smith C."/>
            <person name="Richardson P."/>
        </authorList>
    </citation>
    <scope>NUCLEOTIDE SEQUENCE [LARGE SCALE GENOMIC DNA]</scope>
    <source>
        <strain evidence="5">DSM 6194 / JCM 14653 / NBRC 101360 / PT</strain>
    </source>
</reference>
<name>A0B8P4_METTP</name>
<feature type="compositionally biased region" description="Basic and acidic residues" evidence="2">
    <location>
        <begin position="325"/>
        <end position="334"/>
    </location>
</feature>
<proteinExistence type="predicted"/>
<dbReference type="PANTHER" id="PTHR43855">
    <property type="entry name" value="THIOSULFATE SULFURTRANSFERASE"/>
    <property type="match status" value="1"/>
</dbReference>
<dbReference type="GO" id="GO:0016740">
    <property type="term" value="F:transferase activity"/>
    <property type="evidence" value="ECO:0007669"/>
    <property type="project" value="UniProtKB-KW"/>
</dbReference>
<dbReference type="OrthoDB" id="10492at2157"/>
<dbReference type="PANTHER" id="PTHR43855:SF1">
    <property type="entry name" value="THIOSULFATE SULFURTRANSFERASE"/>
    <property type="match status" value="1"/>
</dbReference>
<sequence length="334" mass="36201">MIAMTIQTATILMVSAMLLSLPAALAGCACSAGGTWDPYAFLNYNPAQSVSPSAEGKSTAMQDDYRSDDFPNGDLLRPMPSVSSSDTVLAITENLNDGIYVKGAMRLSRGSLVNQNGTLKSPEEIASALGSIGVTNSDRIVVYGDDLEDAALGFFALKYVGHRDVSLLDGDVERWQSMGLPVQNVPSVRDESAYIPNKQNLVATYDYVMSGEVQIVDARPFRDFGLSRIPGAVHIDSERARDGDRIADNETLMELFAPLQIDRPVVVYSENPGHASIVWFALQLMGYNAMIYPWSDWISHSPTVAQNAPGALGRSSSSVTDSESTESRYRKLGR</sequence>